<name>A0A975BH47_9BACT</name>
<dbReference type="AlphaFoldDB" id="A0A975BH47"/>
<accession>A0A975BH47</accession>
<sequence>MGHHLLSMQGHSPAPPSEGIPVAGGPDSFCRTGFATPSGIFSGSPPVNVSDGVANPVLQRIPGGHNLMPMQGRSPAPPSEGIPVAGGPDSPRDRGGVRHINVNQKNFHALAEQTGRTGKKHGFFRQGTLRPGKKPGFFAVQRTARKLFDLLNVGEFSYCGNL</sequence>
<evidence type="ECO:0000313" key="3">
    <source>
        <dbReference type="Proteomes" id="UP000663722"/>
    </source>
</evidence>
<evidence type="ECO:0000256" key="1">
    <source>
        <dbReference type="SAM" id="MobiDB-lite"/>
    </source>
</evidence>
<protein>
    <submittedName>
        <fullName evidence="2">Uncharacterized protein</fullName>
    </submittedName>
</protein>
<gene>
    <name evidence="2" type="ORF">dnm_012080</name>
</gene>
<proteinExistence type="predicted"/>
<organism evidence="2 3">
    <name type="scientific">Desulfonema magnum</name>
    <dbReference type="NCBI Taxonomy" id="45655"/>
    <lineage>
        <taxon>Bacteria</taxon>
        <taxon>Pseudomonadati</taxon>
        <taxon>Thermodesulfobacteriota</taxon>
        <taxon>Desulfobacteria</taxon>
        <taxon>Desulfobacterales</taxon>
        <taxon>Desulfococcaceae</taxon>
        <taxon>Desulfonema</taxon>
    </lineage>
</organism>
<keyword evidence="3" id="KW-1185">Reference proteome</keyword>
<dbReference type="KEGG" id="dmm:dnm_012080"/>
<feature type="region of interest" description="Disordered" evidence="1">
    <location>
        <begin position="1"/>
        <end position="26"/>
    </location>
</feature>
<evidence type="ECO:0000313" key="2">
    <source>
        <dbReference type="EMBL" id="QTA85203.1"/>
    </source>
</evidence>
<reference evidence="2" key="1">
    <citation type="journal article" date="2021" name="Microb. Physiol.">
        <title>Proteogenomic Insights into the Physiology of Marine, Sulfate-Reducing, Filamentous Desulfonema limicola and Desulfonema magnum.</title>
        <authorList>
            <person name="Schnaars V."/>
            <person name="Wohlbrand L."/>
            <person name="Scheve S."/>
            <person name="Hinrichs C."/>
            <person name="Reinhardt R."/>
            <person name="Rabus R."/>
        </authorList>
    </citation>
    <scope>NUCLEOTIDE SEQUENCE</scope>
    <source>
        <strain evidence="2">4be13</strain>
    </source>
</reference>
<dbReference type="Proteomes" id="UP000663722">
    <property type="component" value="Chromosome"/>
</dbReference>
<feature type="region of interest" description="Disordered" evidence="1">
    <location>
        <begin position="64"/>
        <end position="92"/>
    </location>
</feature>
<dbReference type="EMBL" id="CP061800">
    <property type="protein sequence ID" value="QTA85203.1"/>
    <property type="molecule type" value="Genomic_DNA"/>
</dbReference>